<evidence type="ECO:0000256" key="6">
    <source>
        <dbReference type="ARBA" id="ARBA00022989"/>
    </source>
</evidence>
<dbReference type="AlphaFoldDB" id="A0A2M6ITT1"/>
<feature type="transmembrane region" description="Helical" evidence="8">
    <location>
        <begin position="123"/>
        <end position="142"/>
    </location>
</feature>
<evidence type="ECO:0000256" key="5">
    <source>
        <dbReference type="ARBA" id="ARBA00022692"/>
    </source>
</evidence>
<dbReference type="PANTHER" id="PTHR33908">
    <property type="entry name" value="MANNOSYLTRANSFERASE YKCB-RELATED"/>
    <property type="match status" value="1"/>
</dbReference>
<feature type="transmembrane region" description="Helical" evidence="8">
    <location>
        <begin position="172"/>
        <end position="195"/>
    </location>
</feature>
<dbReference type="PANTHER" id="PTHR33908:SF11">
    <property type="entry name" value="MEMBRANE PROTEIN"/>
    <property type="match status" value="1"/>
</dbReference>
<evidence type="ECO:0000256" key="2">
    <source>
        <dbReference type="ARBA" id="ARBA00022475"/>
    </source>
</evidence>
<feature type="transmembrane region" description="Helical" evidence="8">
    <location>
        <begin position="84"/>
        <end position="103"/>
    </location>
</feature>
<evidence type="ECO:0000256" key="4">
    <source>
        <dbReference type="ARBA" id="ARBA00022679"/>
    </source>
</evidence>
<evidence type="ECO:0000313" key="10">
    <source>
        <dbReference type="Proteomes" id="UP000231056"/>
    </source>
</evidence>
<accession>A0A2M6ITT1</accession>
<keyword evidence="2" id="KW-1003">Cell membrane</keyword>
<sequence>MRNKSILTIILFSFILLGLIFRNIQFASIPFFDWDEGIYAQVATEIISNQSLSTTFNGETWLNKPPLTHLLIALCFVIFGKSEFWARMIMVFFAFALLMFTYLLSRKLLLKTLPNEAEKLSNFHKEIVFIIPVLALASTPLFIERAIVLNTDIMLAVGWLAYFLFSGFKNKLLALTFSVFTKSIVGFYPALISIITLKKSDFIRSNLYRAFALLIIPLIWHLISFLRFGNYFIQAHVFDQVIKRVLSPIELHFGNKFYYLVLYWKNTNILGIIIAITLLIIGIRALLIIIKQYKKTARKSYLWIYASIIIISGLIYIVPGISSNIIIGTIGAMMTITAGMHLFVRSQLTPPYNDELPSLIIYLSPIPFFALLMISQSKISWYMITLLPLFFLSLSYFYVYIKNTYIRVVFLIILVLYFSWTFFPSTYFFNSSSYLPTNRIKLAKCISSQSGKSIAFLVSPQERQNQNVVEAAKLQTTTSFLYGGSPSFVYYSQKKVEHFYKVELFEKNYQSYDIISFNLDDQNNLKTIYPTIKKYFKKDCEGGNWVSYSKI</sequence>
<feature type="transmembrane region" description="Helical" evidence="8">
    <location>
        <begin position="408"/>
        <end position="429"/>
    </location>
</feature>
<comment type="subcellular location">
    <subcellularLocation>
        <location evidence="1">Cell membrane</location>
        <topology evidence="1">Multi-pass membrane protein</topology>
    </subcellularLocation>
</comment>
<feature type="transmembrane region" description="Helical" evidence="8">
    <location>
        <begin position="381"/>
        <end position="401"/>
    </location>
</feature>
<keyword evidence="3" id="KW-0328">Glycosyltransferase</keyword>
<dbReference type="GO" id="GO:0016763">
    <property type="term" value="F:pentosyltransferase activity"/>
    <property type="evidence" value="ECO:0007669"/>
    <property type="project" value="TreeGrafter"/>
</dbReference>
<comment type="caution">
    <text evidence="9">The sequence shown here is derived from an EMBL/GenBank/DDBJ whole genome shotgun (WGS) entry which is preliminary data.</text>
</comment>
<gene>
    <name evidence="9" type="ORF">COV58_03310</name>
</gene>
<proteinExistence type="predicted"/>
<evidence type="ECO:0000256" key="7">
    <source>
        <dbReference type="ARBA" id="ARBA00023136"/>
    </source>
</evidence>
<evidence type="ECO:0008006" key="11">
    <source>
        <dbReference type="Google" id="ProtNLM"/>
    </source>
</evidence>
<dbReference type="EMBL" id="PCVM01000076">
    <property type="protein sequence ID" value="PIQ73294.1"/>
    <property type="molecule type" value="Genomic_DNA"/>
</dbReference>
<reference evidence="9 10" key="1">
    <citation type="submission" date="2017-09" db="EMBL/GenBank/DDBJ databases">
        <title>Depth-based differentiation of microbial function through sediment-hosted aquifers and enrichment of novel symbionts in the deep terrestrial subsurface.</title>
        <authorList>
            <person name="Probst A.J."/>
            <person name="Ladd B."/>
            <person name="Jarett J.K."/>
            <person name="Geller-Mcgrath D.E."/>
            <person name="Sieber C.M."/>
            <person name="Emerson J.B."/>
            <person name="Anantharaman K."/>
            <person name="Thomas B.C."/>
            <person name="Malmstrom R."/>
            <person name="Stieglmeier M."/>
            <person name="Klingl A."/>
            <person name="Woyke T."/>
            <person name="Ryan C.M."/>
            <person name="Banfield J.F."/>
        </authorList>
    </citation>
    <scope>NUCLEOTIDE SEQUENCE [LARGE SCALE GENOMIC DNA]</scope>
    <source>
        <strain evidence="9">CG11_big_fil_rev_8_21_14_0_20_36_8</strain>
    </source>
</reference>
<name>A0A2M6ITT1_9BACT</name>
<feature type="transmembrane region" description="Helical" evidence="8">
    <location>
        <begin position="269"/>
        <end position="290"/>
    </location>
</feature>
<feature type="transmembrane region" description="Helical" evidence="8">
    <location>
        <begin position="356"/>
        <end position="375"/>
    </location>
</feature>
<keyword evidence="6 8" id="KW-1133">Transmembrane helix</keyword>
<keyword evidence="7 8" id="KW-0472">Membrane</keyword>
<protein>
    <recommendedName>
        <fullName evidence="11">Glycosyltransferase RgtA/B/C/D-like domain-containing protein</fullName>
    </recommendedName>
</protein>
<dbReference type="GO" id="GO:0009103">
    <property type="term" value="P:lipopolysaccharide biosynthetic process"/>
    <property type="evidence" value="ECO:0007669"/>
    <property type="project" value="UniProtKB-ARBA"/>
</dbReference>
<keyword evidence="4" id="KW-0808">Transferase</keyword>
<keyword evidence="5 8" id="KW-0812">Transmembrane</keyword>
<feature type="transmembrane region" description="Helical" evidence="8">
    <location>
        <begin position="207"/>
        <end position="228"/>
    </location>
</feature>
<dbReference type="GO" id="GO:0005886">
    <property type="term" value="C:plasma membrane"/>
    <property type="evidence" value="ECO:0007669"/>
    <property type="project" value="UniProtKB-SubCell"/>
</dbReference>
<evidence type="ECO:0000256" key="8">
    <source>
        <dbReference type="SAM" id="Phobius"/>
    </source>
</evidence>
<organism evidence="9 10">
    <name type="scientific">Candidatus Roizmanbacteria bacterium CG11_big_fil_rev_8_21_14_0_20_36_8</name>
    <dbReference type="NCBI Taxonomy" id="1974856"/>
    <lineage>
        <taxon>Bacteria</taxon>
        <taxon>Candidatus Roizmaniibacteriota</taxon>
    </lineage>
</organism>
<dbReference type="InterPro" id="IPR050297">
    <property type="entry name" value="LipidA_mod_glycosyltrf_83"/>
</dbReference>
<evidence type="ECO:0000256" key="1">
    <source>
        <dbReference type="ARBA" id="ARBA00004651"/>
    </source>
</evidence>
<feature type="transmembrane region" description="Helical" evidence="8">
    <location>
        <begin position="302"/>
        <end position="319"/>
    </location>
</feature>
<evidence type="ECO:0000256" key="3">
    <source>
        <dbReference type="ARBA" id="ARBA00022676"/>
    </source>
</evidence>
<dbReference type="Proteomes" id="UP000231056">
    <property type="component" value="Unassembled WGS sequence"/>
</dbReference>
<evidence type="ECO:0000313" key="9">
    <source>
        <dbReference type="EMBL" id="PIQ73294.1"/>
    </source>
</evidence>
<feature type="transmembrane region" description="Helical" evidence="8">
    <location>
        <begin position="325"/>
        <end position="344"/>
    </location>
</feature>